<dbReference type="GO" id="GO:0016887">
    <property type="term" value="F:ATP hydrolysis activity"/>
    <property type="evidence" value="ECO:0007669"/>
    <property type="project" value="InterPro"/>
</dbReference>
<dbReference type="Proteomes" id="UP000197904">
    <property type="component" value="Unassembled WGS sequence"/>
</dbReference>
<dbReference type="RefSeq" id="WP_049468814.1">
    <property type="nucleotide sequence ID" value="NZ_AP024684.1"/>
</dbReference>
<dbReference type="AlphaFoldDB" id="A0A246KU67"/>
<gene>
    <name evidence="3" type="ORF">CEE55_18970</name>
    <name evidence="2" type="ORF">STNY_R31800</name>
</gene>
<feature type="domain" description="ATPase dynein-related AAA" evidence="1">
    <location>
        <begin position="9"/>
        <end position="199"/>
    </location>
</feature>
<dbReference type="EMBL" id="AP024684">
    <property type="protein sequence ID" value="BCX44963.1"/>
    <property type="molecule type" value="Genomic_DNA"/>
</dbReference>
<protein>
    <submittedName>
        <fullName evidence="2">AAA domain-containing protein</fullName>
    </submittedName>
    <submittedName>
        <fullName evidence="3">AAA family ATPase</fullName>
    </submittedName>
</protein>
<accession>A0A246KU67</accession>
<name>A0A246KU67_9GAMM</name>
<sequence length="449" mass="50205">MSHDLPHQLIIFGPPGTSKSYKARYEKTPMLGIRPDEVIPVTFHAEFGYGDFVSRLLPLSEGNKVHYQVHAGPFIRALALALHRSEHGTADSPPRNVVLLIDEINRGNCAEIFGDIFQLLDRDDDGQSSYSVCASKLTVQALINEIRELEARDDRDSSTLIGRIEDERMLRLPANLYLIGTMNTGDESIFFMDSAFKRRWNFQFSPAEFNAVPAAQANTTIEGHPSVTWKMLVDALNAMIVEKCTSPNLDDKLIGPWFIKARAIAATTPPATLEQTHAASIAELRKLAPGAAEYMQGADYSQRFDDAFCKLRKSCNAETLKAIDTLSGFDESAKRKLKTIAFAISGSSPYYKSKINFQKTKDGMLIEDFVEALAVTQEVHPIAHHIAASDIEGKLFLYLWDNVFERDKSPLAEWLRIPPESLRTFGQFSARRDDFIRSFTVSEDLHAAA</sequence>
<dbReference type="InterPro" id="IPR011704">
    <property type="entry name" value="ATPase_dyneun-rel_AAA"/>
</dbReference>
<organism evidence="3 4">
    <name type="scientific">Stenotrophomonas pavanii</name>
    <dbReference type="NCBI Taxonomy" id="487698"/>
    <lineage>
        <taxon>Bacteria</taxon>
        <taxon>Pseudomonadati</taxon>
        <taxon>Pseudomonadota</taxon>
        <taxon>Gammaproteobacteria</taxon>
        <taxon>Lysobacterales</taxon>
        <taxon>Lysobacteraceae</taxon>
        <taxon>Stenotrophomonas</taxon>
    </lineage>
</organism>
<proteinExistence type="predicted"/>
<dbReference type="PANTHER" id="PTHR37291:SF1">
    <property type="entry name" value="TYPE IV METHYL-DIRECTED RESTRICTION ENZYME ECOKMCRB SUBUNIT"/>
    <property type="match status" value="1"/>
</dbReference>
<dbReference type="EMBL" id="NIXP01000129">
    <property type="protein sequence ID" value="OWR28388.1"/>
    <property type="molecule type" value="Genomic_DNA"/>
</dbReference>
<keyword evidence="5" id="KW-1185">Reference proteome</keyword>
<dbReference type="PANTHER" id="PTHR37291">
    <property type="entry name" value="5-METHYLCYTOSINE-SPECIFIC RESTRICTION ENZYME B"/>
    <property type="match status" value="1"/>
</dbReference>
<reference evidence="2 5" key="2">
    <citation type="submission" date="2021-05" db="EMBL/GenBank/DDBJ databases">
        <title>Complete Genome Sequence of Stenotrophomonas pavanii strain Y.</title>
        <authorList>
            <person name="Dohra H."/>
            <person name="Mohad Din A.R.J."/>
            <person name="Suzuki K."/>
            <person name="Fatma A."/>
            <person name="Honjyo M."/>
            <person name="Nishimura T."/>
            <person name="Moriuch R."/>
            <person name="Masuda K."/>
            <person name="Minoura A."/>
            <person name="Tashiro Y."/>
            <person name="Futamata H."/>
        </authorList>
    </citation>
    <scope>NUCLEOTIDE SEQUENCE [LARGE SCALE GENOMIC DNA]</scope>
    <source>
        <strain evidence="2">Berkeley</strain>
        <strain evidence="5">Y</strain>
    </source>
</reference>
<evidence type="ECO:0000313" key="3">
    <source>
        <dbReference type="EMBL" id="OWR28388.1"/>
    </source>
</evidence>
<evidence type="ECO:0000313" key="4">
    <source>
        <dbReference type="Proteomes" id="UP000197904"/>
    </source>
</evidence>
<dbReference type="Gene3D" id="3.40.50.300">
    <property type="entry name" value="P-loop containing nucleotide triphosphate hydrolases"/>
    <property type="match status" value="1"/>
</dbReference>
<dbReference type="Proteomes" id="UP000825066">
    <property type="component" value="Chromosome"/>
</dbReference>
<dbReference type="GO" id="GO:0005524">
    <property type="term" value="F:ATP binding"/>
    <property type="evidence" value="ECO:0007669"/>
    <property type="project" value="InterPro"/>
</dbReference>
<reference evidence="3 4" key="1">
    <citation type="submission" date="2017-06" db="EMBL/GenBank/DDBJ databases">
        <authorList>
            <person name="Kim H.J."/>
            <person name="Triplett B.A."/>
        </authorList>
    </citation>
    <scope>NUCLEOTIDE SEQUENCE [LARGE SCALE GENOMIC DNA]</scope>
    <source>
        <strain evidence="3 4">S18795</strain>
    </source>
</reference>
<dbReference type="SUPFAM" id="SSF52540">
    <property type="entry name" value="P-loop containing nucleoside triphosphate hydrolases"/>
    <property type="match status" value="1"/>
</dbReference>
<evidence type="ECO:0000313" key="2">
    <source>
        <dbReference type="EMBL" id="BCX44963.1"/>
    </source>
</evidence>
<evidence type="ECO:0000259" key="1">
    <source>
        <dbReference type="Pfam" id="PF07728"/>
    </source>
</evidence>
<evidence type="ECO:0000313" key="5">
    <source>
        <dbReference type="Proteomes" id="UP000825066"/>
    </source>
</evidence>
<dbReference type="InterPro" id="IPR027417">
    <property type="entry name" value="P-loop_NTPase"/>
</dbReference>
<dbReference type="InterPro" id="IPR052934">
    <property type="entry name" value="Methyl-DNA_Rec/Restrict_Enz"/>
</dbReference>
<dbReference type="Pfam" id="PF07728">
    <property type="entry name" value="AAA_5"/>
    <property type="match status" value="1"/>
</dbReference>